<dbReference type="PROSITE" id="PS50076">
    <property type="entry name" value="DNAJ_2"/>
    <property type="match status" value="1"/>
</dbReference>
<dbReference type="InterPro" id="IPR012724">
    <property type="entry name" value="DnaJ"/>
</dbReference>
<keyword evidence="8 10" id="KW-0472">Membrane</keyword>
<evidence type="ECO:0000256" key="4">
    <source>
        <dbReference type="ARBA" id="ARBA00022723"/>
    </source>
</evidence>
<dbReference type="GO" id="GO:0031072">
    <property type="term" value="F:heat shock protein binding"/>
    <property type="evidence" value="ECO:0007669"/>
    <property type="project" value="InterPro"/>
</dbReference>
<dbReference type="PRINTS" id="PR00625">
    <property type="entry name" value="JDOMAIN"/>
</dbReference>
<gene>
    <name evidence="15" type="ORF">TOA249_LOCUS8202</name>
</gene>
<dbReference type="Gene3D" id="1.50.40.10">
    <property type="entry name" value="Mitochondrial carrier domain"/>
    <property type="match status" value="1"/>
</dbReference>
<dbReference type="PROSITE" id="PS50920">
    <property type="entry name" value="SOLCAR"/>
    <property type="match status" value="3"/>
</dbReference>
<dbReference type="InterPro" id="IPR018253">
    <property type="entry name" value="DnaJ_domain_CS"/>
</dbReference>
<name>A0A821A083_9BILA</name>
<dbReference type="InterPro" id="IPR001623">
    <property type="entry name" value="DnaJ_domain"/>
</dbReference>
<comment type="similarity">
    <text evidence="2">Belongs to the mitochondrial carrier (TC 2.A.29) family.</text>
</comment>
<dbReference type="SUPFAM" id="SSF46565">
    <property type="entry name" value="Chaperone J-domain"/>
    <property type="match status" value="1"/>
</dbReference>
<dbReference type="Pfam" id="PF00684">
    <property type="entry name" value="DnaJ_CXXCXGXG"/>
    <property type="match status" value="1"/>
</dbReference>
<dbReference type="Gene3D" id="2.60.260.20">
    <property type="entry name" value="Urease metallochaperone UreE, N-terminal domain"/>
    <property type="match status" value="2"/>
</dbReference>
<dbReference type="PANTHER" id="PTHR44145">
    <property type="entry name" value="DNAJ HOMOLOG SUBFAMILY A MEMBER 3, MITOCHONDRIAL"/>
    <property type="match status" value="1"/>
</dbReference>
<evidence type="ECO:0000259" key="13">
    <source>
        <dbReference type="PROSITE" id="PS50076"/>
    </source>
</evidence>
<dbReference type="Pfam" id="PF00226">
    <property type="entry name" value="DnaJ"/>
    <property type="match status" value="1"/>
</dbReference>
<evidence type="ECO:0000256" key="12">
    <source>
        <dbReference type="SAM" id="MobiDB-lite"/>
    </source>
</evidence>
<dbReference type="GO" id="GO:0008270">
    <property type="term" value="F:zinc ion binding"/>
    <property type="evidence" value="ECO:0007669"/>
    <property type="project" value="UniProtKB-KW"/>
</dbReference>
<proteinExistence type="inferred from homology"/>
<dbReference type="InterPro" id="IPR036869">
    <property type="entry name" value="J_dom_sf"/>
</dbReference>
<dbReference type="PROSITE" id="PS00636">
    <property type="entry name" value="DNAJ_1"/>
    <property type="match status" value="1"/>
</dbReference>
<evidence type="ECO:0000256" key="2">
    <source>
        <dbReference type="ARBA" id="ARBA00006375"/>
    </source>
</evidence>
<evidence type="ECO:0000259" key="14">
    <source>
        <dbReference type="PROSITE" id="PS51188"/>
    </source>
</evidence>
<dbReference type="InterPro" id="IPR002939">
    <property type="entry name" value="DnaJ_C"/>
</dbReference>
<protein>
    <submittedName>
        <fullName evidence="15">Uncharacterized protein</fullName>
    </submittedName>
</protein>
<dbReference type="SUPFAM" id="SSF49493">
    <property type="entry name" value="HSP40/DnaJ peptide-binding domain"/>
    <property type="match status" value="2"/>
</dbReference>
<dbReference type="HAMAP" id="MF_01152">
    <property type="entry name" value="DnaJ"/>
    <property type="match status" value="1"/>
</dbReference>
<keyword evidence="6 11" id="KW-0863">Zinc-finger</keyword>
<dbReference type="PROSITE" id="PS51188">
    <property type="entry name" value="ZF_CR"/>
    <property type="match status" value="1"/>
</dbReference>
<keyword evidence="3 10" id="KW-0812">Transmembrane</keyword>
<dbReference type="EMBL" id="CAJOBS010000386">
    <property type="protein sequence ID" value="CAF4565115.1"/>
    <property type="molecule type" value="Genomic_DNA"/>
</dbReference>
<keyword evidence="4 11" id="KW-0479">Metal-binding</keyword>
<dbReference type="CDD" id="cd06257">
    <property type="entry name" value="DnaJ"/>
    <property type="match status" value="1"/>
</dbReference>
<dbReference type="Pfam" id="PF00153">
    <property type="entry name" value="Mito_carr"/>
    <property type="match status" value="3"/>
</dbReference>
<dbReference type="GO" id="GO:0009408">
    <property type="term" value="P:response to heat"/>
    <property type="evidence" value="ECO:0007669"/>
    <property type="project" value="InterPro"/>
</dbReference>
<dbReference type="GO" id="GO:0005524">
    <property type="term" value="F:ATP binding"/>
    <property type="evidence" value="ECO:0007669"/>
    <property type="project" value="InterPro"/>
</dbReference>
<evidence type="ECO:0000313" key="15">
    <source>
        <dbReference type="EMBL" id="CAF4565115.1"/>
    </source>
</evidence>
<evidence type="ECO:0000256" key="8">
    <source>
        <dbReference type="ARBA" id="ARBA00023136"/>
    </source>
</evidence>
<evidence type="ECO:0000256" key="3">
    <source>
        <dbReference type="ARBA" id="ARBA00022692"/>
    </source>
</evidence>
<dbReference type="InterPro" id="IPR008971">
    <property type="entry name" value="HSP40/DnaJ_pept-bd"/>
</dbReference>
<dbReference type="SUPFAM" id="SSF57938">
    <property type="entry name" value="DnaJ/Hsp40 cysteine-rich domain"/>
    <property type="match status" value="1"/>
</dbReference>
<comment type="caution">
    <text evidence="15">The sequence shown here is derived from an EMBL/GenBank/DDBJ whole genome shotgun (WGS) entry which is preliminary data.</text>
</comment>
<keyword evidence="5" id="KW-0677">Repeat</keyword>
<dbReference type="SUPFAM" id="SSF103506">
    <property type="entry name" value="Mitochondrial carrier"/>
    <property type="match status" value="1"/>
</dbReference>
<feature type="repeat" description="Solcar" evidence="10">
    <location>
        <begin position="542"/>
        <end position="628"/>
    </location>
</feature>
<dbReference type="GO" id="GO:0043066">
    <property type="term" value="P:negative regulation of apoptotic process"/>
    <property type="evidence" value="ECO:0007669"/>
    <property type="project" value="TreeGrafter"/>
</dbReference>
<reference evidence="15" key="1">
    <citation type="submission" date="2021-02" db="EMBL/GenBank/DDBJ databases">
        <authorList>
            <person name="Nowell W R."/>
        </authorList>
    </citation>
    <scope>NUCLEOTIDE SEQUENCE</scope>
</reference>
<feature type="repeat" description="Solcar" evidence="10">
    <location>
        <begin position="634"/>
        <end position="714"/>
    </location>
</feature>
<feature type="region of interest" description="Disordered" evidence="12">
    <location>
        <begin position="217"/>
        <end position="253"/>
    </location>
</feature>
<dbReference type="Gene3D" id="1.10.287.110">
    <property type="entry name" value="DnaJ domain"/>
    <property type="match status" value="1"/>
</dbReference>
<dbReference type="GO" id="GO:0051082">
    <property type="term" value="F:unfolded protein binding"/>
    <property type="evidence" value="ECO:0007669"/>
    <property type="project" value="InterPro"/>
</dbReference>
<dbReference type="GO" id="GO:0006457">
    <property type="term" value="P:protein folding"/>
    <property type="evidence" value="ECO:0007669"/>
    <property type="project" value="InterPro"/>
</dbReference>
<dbReference type="CDD" id="cd10747">
    <property type="entry name" value="DnaJ_C"/>
    <property type="match status" value="1"/>
</dbReference>
<dbReference type="SMART" id="SM00271">
    <property type="entry name" value="DnaJ"/>
    <property type="match status" value="1"/>
</dbReference>
<feature type="non-terminal residue" evidence="15">
    <location>
        <position position="1"/>
    </location>
</feature>
<dbReference type="Pfam" id="PF01556">
    <property type="entry name" value="DnaJ_C"/>
    <property type="match status" value="1"/>
</dbReference>
<evidence type="ECO:0000256" key="1">
    <source>
        <dbReference type="ARBA" id="ARBA00004141"/>
    </source>
</evidence>
<dbReference type="FunFam" id="2.60.260.20:FF:000005">
    <property type="entry name" value="Chaperone protein dnaJ 1, mitochondrial"/>
    <property type="match status" value="1"/>
</dbReference>
<dbReference type="InterPro" id="IPR051938">
    <property type="entry name" value="Apopto_cytoskel_mod"/>
</dbReference>
<evidence type="ECO:0000256" key="5">
    <source>
        <dbReference type="ARBA" id="ARBA00022737"/>
    </source>
</evidence>
<dbReference type="AlphaFoldDB" id="A0A821A083"/>
<dbReference type="GO" id="GO:0007005">
    <property type="term" value="P:mitochondrion organization"/>
    <property type="evidence" value="ECO:0007669"/>
    <property type="project" value="TreeGrafter"/>
</dbReference>
<comment type="subcellular location">
    <subcellularLocation>
        <location evidence="1">Membrane</location>
        <topology evidence="1">Multi-pass membrane protein</topology>
    </subcellularLocation>
</comment>
<dbReference type="InterPro" id="IPR023395">
    <property type="entry name" value="MCP_dom_sf"/>
</dbReference>
<evidence type="ECO:0000256" key="9">
    <source>
        <dbReference type="ARBA" id="ARBA00023186"/>
    </source>
</evidence>
<keyword evidence="7 11" id="KW-0862">Zinc</keyword>
<accession>A0A821A083</accession>
<dbReference type="Gene3D" id="2.10.230.10">
    <property type="entry name" value="Heat shock protein DnaJ, cysteine-rich domain"/>
    <property type="match status" value="1"/>
</dbReference>
<dbReference type="GO" id="GO:0016020">
    <property type="term" value="C:membrane"/>
    <property type="evidence" value="ECO:0007669"/>
    <property type="project" value="UniProtKB-SubCell"/>
</dbReference>
<evidence type="ECO:0000256" key="7">
    <source>
        <dbReference type="ARBA" id="ARBA00022833"/>
    </source>
</evidence>
<sequence>GAVARGAADLLVFPFTLIKSSRFTTMNMISIIRHVYSVHGLQGWFYLNIIVYQYCSIYSSNDEYSKFIIPLLILIRMLVRSNCTILLSPLVSKYFARYSLSSLVSKSWLSSICGISSYTFQTHSCNISYGKTLKLAPVFPELHTRSFHTSSKRDKKDYYEVLGIPKSATAKDVKKAYYKLAKEYHPDTTDKKDAATTKKFQEVSEAYEVLSDETKRKNYDTYGMGGDPFSSGQESQSTSSSGGRPTGASQGGFRGYEYYQSQVDPEELFRRIFGEAFSRGGFANHDWMDDPDENKLGKQGITQLALDLTFQEAVRGCNKDVNVRVVDACPTCRGTRCAVGTQPQPCRTCNGSGMETIETGPFFLRATCRTCHGRRETIAKPCYECSGKGQTIQKKFITIPIPAGVEDGQSMRVNLGVSEIFVTFRVKPSDRFRREGEDIHSDIDISISMAALGGKVKVPGIYEDHALDIPSGTQSHQRFRLIGKGVKRLNGQGTGDHYVHVKIKIPIRLTPEQKALMLSFAELDKNKDGTVNGSSKTASVLSPSLHPLIAGATSAFITTTLYQPLDFLKTQIQEPKNGISKRSIGLIAKHTMQQYSTFRLWRGLTPSLFRAVPGSSLYFHLLNSLKEKIPKAQQTLFVNGICGAVARGAADLLVFPFTLIKSSRFTTMNMISISRHVYSVHGLQGFYTGLLPTLARDLPFSGIYYMSYRKLKDIFSNDMDSPSNTNWLTSQASISVTAGLIASFITQPADVIKTYRQVAPTDYRNVHMTIKYIFQTYGLIGFASGFLIRAVRRTLVAATAWTLYESFLR</sequence>
<dbReference type="PANTHER" id="PTHR44145:SF3">
    <property type="entry name" value="DNAJ HOMOLOG SUBFAMILY A MEMBER 3, MITOCHONDRIAL"/>
    <property type="match status" value="1"/>
</dbReference>
<dbReference type="InterPro" id="IPR036410">
    <property type="entry name" value="HSP_DnaJ_Cys-rich_dom_sf"/>
</dbReference>
<dbReference type="InterPro" id="IPR018108">
    <property type="entry name" value="MCP_transmembrane"/>
</dbReference>
<feature type="repeat" description="Solcar" evidence="10">
    <location>
        <begin position="726"/>
        <end position="809"/>
    </location>
</feature>
<evidence type="ECO:0000256" key="10">
    <source>
        <dbReference type="PROSITE-ProRule" id="PRU00282"/>
    </source>
</evidence>
<evidence type="ECO:0000256" key="6">
    <source>
        <dbReference type="ARBA" id="ARBA00022771"/>
    </source>
</evidence>
<keyword evidence="9" id="KW-0143">Chaperone</keyword>
<evidence type="ECO:0000313" key="16">
    <source>
        <dbReference type="Proteomes" id="UP000663838"/>
    </source>
</evidence>
<dbReference type="Proteomes" id="UP000663838">
    <property type="component" value="Unassembled WGS sequence"/>
</dbReference>
<feature type="compositionally biased region" description="Low complexity" evidence="12">
    <location>
        <begin position="230"/>
        <end position="248"/>
    </location>
</feature>
<feature type="zinc finger region" description="CR-type" evidence="11">
    <location>
        <begin position="316"/>
        <end position="394"/>
    </location>
</feature>
<evidence type="ECO:0000256" key="11">
    <source>
        <dbReference type="PROSITE-ProRule" id="PRU00546"/>
    </source>
</evidence>
<dbReference type="InterPro" id="IPR001305">
    <property type="entry name" value="HSP_DnaJ_Cys-rich_dom"/>
</dbReference>
<feature type="domain" description="J" evidence="13">
    <location>
        <begin position="157"/>
        <end position="223"/>
    </location>
</feature>
<organism evidence="15 16">
    <name type="scientific">Rotaria socialis</name>
    <dbReference type="NCBI Taxonomy" id="392032"/>
    <lineage>
        <taxon>Eukaryota</taxon>
        <taxon>Metazoa</taxon>
        <taxon>Spiralia</taxon>
        <taxon>Gnathifera</taxon>
        <taxon>Rotifera</taxon>
        <taxon>Eurotatoria</taxon>
        <taxon>Bdelloidea</taxon>
        <taxon>Philodinida</taxon>
        <taxon>Philodinidae</taxon>
        <taxon>Rotaria</taxon>
    </lineage>
</organism>
<dbReference type="GO" id="GO:0005739">
    <property type="term" value="C:mitochondrion"/>
    <property type="evidence" value="ECO:0007669"/>
    <property type="project" value="TreeGrafter"/>
</dbReference>
<dbReference type="CDD" id="cd10719">
    <property type="entry name" value="DnaJ_zf"/>
    <property type="match status" value="1"/>
</dbReference>
<feature type="domain" description="CR-type" evidence="14">
    <location>
        <begin position="316"/>
        <end position="394"/>
    </location>
</feature>